<gene>
    <name evidence="2" type="ORF">C5E16_15430</name>
</gene>
<evidence type="ECO:0000313" key="2">
    <source>
        <dbReference type="EMBL" id="PPF63534.1"/>
    </source>
</evidence>
<proteinExistence type="predicted"/>
<dbReference type="EMBL" id="PSXY01000044">
    <property type="protein sequence ID" value="PPF63534.1"/>
    <property type="molecule type" value="Genomic_DNA"/>
</dbReference>
<organism evidence="2 3">
    <name type="scientific">Clavibacter michiganensis</name>
    <dbReference type="NCBI Taxonomy" id="28447"/>
    <lineage>
        <taxon>Bacteria</taxon>
        <taxon>Bacillati</taxon>
        <taxon>Actinomycetota</taxon>
        <taxon>Actinomycetes</taxon>
        <taxon>Micrococcales</taxon>
        <taxon>Microbacteriaceae</taxon>
        <taxon>Clavibacter</taxon>
    </lineage>
</organism>
<evidence type="ECO:0000256" key="1">
    <source>
        <dbReference type="SAM" id="MobiDB-lite"/>
    </source>
</evidence>
<protein>
    <submittedName>
        <fullName evidence="2">Uncharacterized protein</fullName>
    </submittedName>
</protein>
<dbReference type="Proteomes" id="UP000239241">
    <property type="component" value="Unassembled WGS sequence"/>
</dbReference>
<name>A0A2S5VL28_9MICO</name>
<evidence type="ECO:0000313" key="3">
    <source>
        <dbReference type="Proteomes" id="UP000239241"/>
    </source>
</evidence>
<feature type="compositionally biased region" description="Polar residues" evidence="1">
    <location>
        <begin position="49"/>
        <end position="65"/>
    </location>
</feature>
<reference evidence="2 3" key="1">
    <citation type="submission" date="2018-02" db="EMBL/GenBank/DDBJ databases">
        <title>Bacteriophage NCPPB3778 and a type I-E CRISPR drive the evolution of the US Biological Select Agent, Rathayibacter toxicus.</title>
        <authorList>
            <person name="Davis E.W.II."/>
            <person name="Tabima J.F."/>
            <person name="Weisberg A.J."/>
            <person name="Lopes L.D."/>
            <person name="Wiseman M.S."/>
            <person name="Wiseman M.S."/>
            <person name="Pupko T."/>
            <person name="Belcher M.S."/>
            <person name="Sechler A.J."/>
            <person name="Tancos M.A."/>
            <person name="Schroeder B.K."/>
            <person name="Murray T.D."/>
            <person name="Luster D.G."/>
            <person name="Schneider W.L."/>
            <person name="Rogers E."/>
            <person name="Andreote F.D."/>
            <person name="Grunwald N.J."/>
            <person name="Putnam M.L."/>
            <person name="Chang J.H."/>
        </authorList>
    </citation>
    <scope>NUCLEOTIDE SEQUENCE [LARGE SCALE GENOMIC DNA]</scope>
    <source>
        <strain evidence="2 3">AY1B3</strain>
    </source>
</reference>
<sequence>MPAYGDHDILRVQGLRRDDGIYLGHERGLHDSTLRTYDVVDIRSDPVSGDQSATSDLFVQHAANQ</sequence>
<feature type="region of interest" description="Disordered" evidence="1">
    <location>
        <begin position="46"/>
        <end position="65"/>
    </location>
</feature>
<dbReference type="AlphaFoldDB" id="A0A2S5VL28"/>
<comment type="caution">
    <text evidence="2">The sequence shown here is derived from an EMBL/GenBank/DDBJ whole genome shotgun (WGS) entry which is preliminary data.</text>
</comment>
<accession>A0A2S5VL28</accession>